<keyword evidence="8" id="KW-0645">Protease</keyword>
<dbReference type="PRINTS" id="PR01072">
    <property type="entry name" value="PRESENILIN"/>
</dbReference>
<dbReference type="PANTHER" id="PTHR10202">
    <property type="entry name" value="PRESENILIN"/>
    <property type="match status" value="1"/>
</dbReference>
<evidence type="ECO:0000256" key="3">
    <source>
        <dbReference type="ARBA" id="ARBA00022824"/>
    </source>
</evidence>
<feature type="region of interest" description="Disordered" evidence="9">
    <location>
        <begin position="315"/>
        <end position="350"/>
    </location>
</feature>
<dbReference type="GO" id="GO:0055074">
    <property type="term" value="P:calcium ion homeostasis"/>
    <property type="evidence" value="ECO:0007669"/>
    <property type="project" value="TreeGrafter"/>
</dbReference>
<dbReference type="GO" id="GO:0042500">
    <property type="term" value="F:aspartic endopeptidase activity, intramembrane cleaving"/>
    <property type="evidence" value="ECO:0007669"/>
    <property type="project" value="InterPro"/>
</dbReference>
<gene>
    <name evidence="10" type="primary">PSEN1</name>
    <name evidence="10" type="ORF">OS493_024649</name>
</gene>
<evidence type="ECO:0000256" key="5">
    <source>
        <dbReference type="ARBA" id="ARBA00022989"/>
    </source>
</evidence>
<evidence type="ECO:0000256" key="8">
    <source>
        <dbReference type="RuleBase" id="RU361148"/>
    </source>
</evidence>
<evidence type="ECO:0000256" key="6">
    <source>
        <dbReference type="ARBA" id="ARBA00023034"/>
    </source>
</evidence>
<evidence type="ECO:0000256" key="4">
    <source>
        <dbReference type="ARBA" id="ARBA00022976"/>
    </source>
</evidence>
<dbReference type="Gene3D" id="1.10.472.100">
    <property type="entry name" value="Presenilin"/>
    <property type="match status" value="1"/>
</dbReference>
<dbReference type="Proteomes" id="UP001163046">
    <property type="component" value="Unassembled WGS sequence"/>
</dbReference>
<reference evidence="10" key="1">
    <citation type="submission" date="2023-01" db="EMBL/GenBank/DDBJ databases">
        <title>Genome assembly of the deep-sea coral Lophelia pertusa.</title>
        <authorList>
            <person name="Herrera S."/>
            <person name="Cordes E."/>
        </authorList>
    </citation>
    <scope>NUCLEOTIDE SEQUENCE</scope>
    <source>
        <strain evidence="10">USNM1676648</strain>
        <tissue evidence="10">Polyp</tissue>
    </source>
</reference>
<comment type="similarity">
    <text evidence="1 8">Belongs to the peptidase A22A family.</text>
</comment>
<evidence type="ECO:0000256" key="1">
    <source>
        <dbReference type="ARBA" id="ARBA00008604"/>
    </source>
</evidence>
<dbReference type="PANTHER" id="PTHR10202:SF13">
    <property type="entry name" value="PRESENILIN HOMOLOG"/>
    <property type="match status" value="1"/>
</dbReference>
<evidence type="ECO:0000313" key="10">
    <source>
        <dbReference type="EMBL" id="KAJ7383960.1"/>
    </source>
</evidence>
<comment type="function">
    <text evidence="8">Probable subunit of the gamma-secretase complex, an endoprotease complex that catalyzes the intramembrane cleavage of integral membrane proteins such as Notch receptors.</text>
</comment>
<dbReference type="FunFam" id="1.10.472.100:FF:000001">
    <property type="entry name" value="Presenilin"/>
    <property type="match status" value="1"/>
</dbReference>
<feature type="region of interest" description="Disordered" evidence="9">
    <location>
        <begin position="361"/>
        <end position="380"/>
    </location>
</feature>
<comment type="domain">
    <text evidence="8">The PAL motif is required for normal active site conformation.</text>
</comment>
<dbReference type="AlphaFoldDB" id="A0A9W9ZM84"/>
<dbReference type="InterPro" id="IPR042524">
    <property type="entry name" value="Presenilin_C"/>
</dbReference>
<protein>
    <recommendedName>
        <fullName evidence="8">Presenilin</fullName>
        <ecNumber evidence="8">3.4.23.-</ecNumber>
    </recommendedName>
</protein>
<proteinExistence type="inferred from homology"/>
<comment type="subcellular location">
    <subcellularLocation>
        <location evidence="8">Endoplasmic reticulum membrane</location>
        <topology evidence="8">Multi-pass membrane protein</topology>
    </subcellularLocation>
    <subcellularLocation>
        <location evidence="8">Golgi apparatus membrane</location>
        <topology evidence="8">Multi-pass membrane protein</topology>
    </subcellularLocation>
</comment>
<evidence type="ECO:0000256" key="2">
    <source>
        <dbReference type="ARBA" id="ARBA00022692"/>
    </source>
</evidence>
<feature type="compositionally biased region" description="Basic and acidic residues" evidence="9">
    <location>
        <begin position="23"/>
        <end position="37"/>
    </location>
</feature>
<keyword evidence="3 8" id="KW-0256">Endoplasmic reticulum</keyword>
<feature type="transmembrane region" description="Helical" evidence="8">
    <location>
        <begin position="93"/>
        <end position="117"/>
    </location>
</feature>
<feature type="transmembrane region" description="Helical" evidence="8">
    <location>
        <begin position="145"/>
        <end position="167"/>
    </location>
</feature>
<dbReference type="GO" id="GO:0006509">
    <property type="term" value="P:membrane protein ectodomain proteolysis"/>
    <property type="evidence" value="ECO:0007669"/>
    <property type="project" value="TreeGrafter"/>
</dbReference>
<dbReference type="EMBL" id="MU825892">
    <property type="protein sequence ID" value="KAJ7383960.1"/>
    <property type="molecule type" value="Genomic_DNA"/>
</dbReference>
<feature type="transmembrane region" description="Helical" evidence="8">
    <location>
        <begin position="436"/>
        <end position="455"/>
    </location>
</feature>
<organism evidence="10 11">
    <name type="scientific">Desmophyllum pertusum</name>
    <dbReference type="NCBI Taxonomy" id="174260"/>
    <lineage>
        <taxon>Eukaryota</taxon>
        <taxon>Metazoa</taxon>
        <taxon>Cnidaria</taxon>
        <taxon>Anthozoa</taxon>
        <taxon>Hexacorallia</taxon>
        <taxon>Scleractinia</taxon>
        <taxon>Caryophylliina</taxon>
        <taxon>Caryophylliidae</taxon>
        <taxon>Desmophyllum</taxon>
    </lineage>
</organism>
<dbReference type="SMART" id="SM00730">
    <property type="entry name" value="PSN"/>
    <property type="match status" value="1"/>
</dbReference>
<accession>A0A9W9ZM84</accession>
<keyword evidence="7 8" id="KW-0472">Membrane</keyword>
<dbReference type="GO" id="GO:0070765">
    <property type="term" value="C:gamma-secretase complex"/>
    <property type="evidence" value="ECO:0007669"/>
    <property type="project" value="TreeGrafter"/>
</dbReference>
<dbReference type="Pfam" id="PF01080">
    <property type="entry name" value="Presenilin"/>
    <property type="match status" value="2"/>
</dbReference>
<keyword evidence="4 8" id="KW-0914">Notch signaling pathway</keyword>
<dbReference type="InterPro" id="IPR001108">
    <property type="entry name" value="Peptidase_A22A"/>
</dbReference>
<name>A0A9W9ZM84_9CNID</name>
<dbReference type="GO" id="GO:0016485">
    <property type="term" value="P:protein processing"/>
    <property type="evidence" value="ECO:0007669"/>
    <property type="project" value="InterPro"/>
</dbReference>
<comment type="caution">
    <text evidence="10">The sequence shown here is derived from an EMBL/GenBank/DDBJ whole genome shotgun (WGS) entry which is preliminary data.</text>
</comment>
<dbReference type="GO" id="GO:0034205">
    <property type="term" value="P:amyloid-beta formation"/>
    <property type="evidence" value="ECO:0007669"/>
    <property type="project" value="TreeGrafter"/>
</dbReference>
<evidence type="ECO:0000256" key="7">
    <source>
        <dbReference type="ARBA" id="ARBA00023136"/>
    </source>
</evidence>
<evidence type="ECO:0000256" key="9">
    <source>
        <dbReference type="SAM" id="MobiDB-lite"/>
    </source>
</evidence>
<feature type="region of interest" description="Disordered" evidence="9">
    <location>
        <begin position="1"/>
        <end position="82"/>
    </location>
</feature>
<feature type="transmembrane region" description="Helical" evidence="8">
    <location>
        <begin position="409"/>
        <end position="430"/>
    </location>
</feature>
<keyword evidence="6 8" id="KW-0333">Golgi apparatus</keyword>
<dbReference type="GO" id="GO:0000139">
    <property type="term" value="C:Golgi membrane"/>
    <property type="evidence" value="ECO:0007669"/>
    <property type="project" value="UniProtKB-SubCell"/>
</dbReference>
<dbReference type="OrthoDB" id="20287at2759"/>
<dbReference type="EC" id="3.4.23.-" evidence="8"/>
<comment type="subunit">
    <text evidence="8">Homodimer.</text>
</comment>
<feature type="transmembrane region" description="Helical" evidence="8">
    <location>
        <begin position="174"/>
        <end position="195"/>
    </location>
</feature>
<evidence type="ECO:0000313" key="11">
    <source>
        <dbReference type="Proteomes" id="UP001163046"/>
    </source>
</evidence>
<dbReference type="GO" id="GO:0007219">
    <property type="term" value="P:Notch signaling pathway"/>
    <property type="evidence" value="ECO:0007669"/>
    <property type="project" value="UniProtKB-KW"/>
</dbReference>
<feature type="transmembrane region" description="Helical" evidence="8">
    <location>
        <begin position="201"/>
        <end position="225"/>
    </location>
</feature>
<keyword evidence="5 8" id="KW-1133">Transmembrane helix</keyword>
<feature type="transmembrane region" description="Helical" evidence="8">
    <location>
        <begin position="237"/>
        <end position="254"/>
    </location>
</feature>
<sequence>MNGEDADETTRLMADAVTEGVEDDRTSRDRRPHRENIESNENADADDRREEFDQDEGRGRQRNQGREPRVRDVSPHDSEMDEEEMLKYGAKSVMMLIVPVSTCMLVVVATIASVTYYTRKEGTYLVYTPFHEEGDISQARKAGEAIANAFIVIGVVLVLTIVLVLLYKFRCYCVISGWLVLSSLMLLFFFGYIYFQEVLKVYNVAMDYFTLSLIIWNFGVVGMICIHWKGPLRLQQAYLILVSALMALVFIKFLPDWTTWAILAAISLYDLCAVLCPKGPLKILVQTAQERDEPLFPSLIYSSTMMWSIGMADRDNSADSRARPASAARVNSEDEEELLESVEGNGPTNEAAENAIRALGTHDEERDPQNEPEPDDEEEEKGVKLGLGDFIFYSVLVGKASSYKDWNTTIACFVAILIGLCLTLLLLAIYRKALPALPISITFGLIFNFATTELVKPFMDSLSSQQAFI</sequence>
<feature type="compositionally biased region" description="Acidic residues" evidence="9">
    <location>
        <begin position="370"/>
        <end position="380"/>
    </location>
</feature>
<feature type="compositionally biased region" description="Basic and acidic residues" evidence="9">
    <location>
        <begin position="45"/>
        <end position="78"/>
    </location>
</feature>
<keyword evidence="11" id="KW-1185">Reference proteome</keyword>
<dbReference type="GO" id="GO:0005789">
    <property type="term" value="C:endoplasmic reticulum membrane"/>
    <property type="evidence" value="ECO:0007669"/>
    <property type="project" value="UniProtKB-SubCell"/>
</dbReference>
<dbReference type="InterPro" id="IPR006639">
    <property type="entry name" value="Preselin/SPP"/>
</dbReference>
<keyword evidence="8" id="KW-0378">Hydrolase</keyword>
<keyword evidence="2 8" id="KW-0812">Transmembrane</keyword>